<dbReference type="InterPro" id="IPR011856">
    <property type="entry name" value="tRNA_endonuc-like_dom_sf"/>
</dbReference>
<dbReference type="Gene3D" id="3.40.1350.10">
    <property type="match status" value="1"/>
</dbReference>
<dbReference type="Pfam" id="PF21315">
    <property type="entry name" value="FAN1_HTH"/>
    <property type="match status" value="1"/>
</dbReference>
<accession>A0ABS8DPZ9</accession>
<comment type="cofactor">
    <cofactor evidence="3">
        <name>Mg(2+)</name>
        <dbReference type="ChEBI" id="CHEBI:18420"/>
    </cofactor>
</comment>
<name>A0ABS8DPZ9_9GAMM</name>
<keyword evidence="6" id="KW-0540">Nuclease</keyword>
<dbReference type="Proteomes" id="UP001319882">
    <property type="component" value="Unassembled WGS sequence"/>
</dbReference>
<evidence type="ECO:0000256" key="9">
    <source>
        <dbReference type="ARBA" id="ARBA00022842"/>
    </source>
</evidence>
<dbReference type="EMBL" id="WHVL01000001">
    <property type="protein sequence ID" value="MCB8888374.1"/>
    <property type="molecule type" value="Genomic_DNA"/>
</dbReference>
<dbReference type="InterPro" id="IPR014883">
    <property type="entry name" value="VRR_NUC"/>
</dbReference>
<evidence type="ECO:0000256" key="4">
    <source>
        <dbReference type="ARBA" id="ARBA00005533"/>
    </source>
</evidence>
<evidence type="ECO:0000313" key="12">
    <source>
        <dbReference type="EMBL" id="MCB8888374.1"/>
    </source>
</evidence>
<comment type="cofactor">
    <cofactor evidence="2">
        <name>Mn(2+)</name>
        <dbReference type="ChEBI" id="CHEBI:29035"/>
    </cofactor>
</comment>
<gene>
    <name evidence="12" type="ORF">GEV37_04435</name>
</gene>
<keyword evidence="7" id="KW-0479">Metal-binding</keyword>
<evidence type="ECO:0000256" key="6">
    <source>
        <dbReference type="ARBA" id="ARBA00022722"/>
    </source>
</evidence>
<evidence type="ECO:0000256" key="7">
    <source>
        <dbReference type="ARBA" id="ARBA00022723"/>
    </source>
</evidence>
<evidence type="ECO:0000256" key="2">
    <source>
        <dbReference type="ARBA" id="ARBA00001936"/>
    </source>
</evidence>
<keyword evidence="9" id="KW-0460">Magnesium</keyword>
<dbReference type="RefSeq" id="WP_227389014.1">
    <property type="nucleotide sequence ID" value="NZ_JBHSCJ010000003.1"/>
</dbReference>
<evidence type="ECO:0000256" key="8">
    <source>
        <dbReference type="ARBA" id="ARBA00022801"/>
    </source>
</evidence>
<feature type="domain" description="VRR-NUC" evidence="11">
    <location>
        <begin position="438"/>
        <end position="555"/>
    </location>
</feature>
<dbReference type="InterPro" id="IPR033315">
    <property type="entry name" value="Fan1-like"/>
</dbReference>
<evidence type="ECO:0000256" key="5">
    <source>
        <dbReference type="ARBA" id="ARBA00012029"/>
    </source>
</evidence>
<keyword evidence="10" id="KW-0464">Manganese</keyword>
<keyword evidence="13" id="KW-1185">Reference proteome</keyword>
<evidence type="ECO:0000256" key="10">
    <source>
        <dbReference type="ARBA" id="ARBA00023211"/>
    </source>
</evidence>
<evidence type="ECO:0000256" key="3">
    <source>
        <dbReference type="ARBA" id="ARBA00001946"/>
    </source>
</evidence>
<dbReference type="EC" id="3.1.4.1" evidence="5"/>
<keyword evidence="8" id="KW-0378">Hydrolase</keyword>
<dbReference type="PANTHER" id="PTHR15749:SF4">
    <property type="entry name" value="FANCONI-ASSOCIATED NUCLEASE 1"/>
    <property type="match status" value="1"/>
</dbReference>
<sequence length="559" mass="62622">MNSVLAAPATASLDDPFYYLTNFRFVLAWVFERHHDLLGIEETAFLDAFDALPRPSQALLARMVMRKGELFRTDKLVYPEIGDPHQALAPLAQAGLVEPAPALAAAALFHHLKLDELKQALIDEIRAAGLGASPAKKALVEHLVPTLDSVQPLATWWPEAPMALVRLTVMDVCDRLRLMFFGNLRQDWTEFVLTELGLQRFEPVALSPDARAFAHRDDVTTYLHLHRLRERLGEGEPPAALFEKVPPASANRWLATRRDRLLVSLGREAERQGDTALAVTLFESAEGSDARIRLLRLLERRGENARALDIARRALDADPIDSERQALARLVPRLERRLGGPAVARSKSASVVERTLTLPGPRPVERAVAEHLATPNAPVHYVENTLLTGLFGLLLWPAIFEPLPGAFFHPFHSAPADLYREDFAERRRSIIDACLARLDDGSYRQAMRDTFAAKQGVASQFVHWPALSPALLDTALHCLPAAHLRAVFTRLLADLKHNRAGFPDLIQFLPEADDGARYRLIEVKGPGDRLQDNQRRWLDHFARHDIPVEVCHVRWQQAP</sequence>
<protein>
    <recommendedName>
        <fullName evidence="5">phosphodiesterase I</fullName>
        <ecNumber evidence="5">3.1.4.1</ecNumber>
    </recommendedName>
</protein>
<evidence type="ECO:0000313" key="13">
    <source>
        <dbReference type="Proteomes" id="UP001319882"/>
    </source>
</evidence>
<evidence type="ECO:0000259" key="11">
    <source>
        <dbReference type="SMART" id="SM00990"/>
    </source>
</evidence>
<reference evidence="12 13" key="1">
    <citation type="journal article" date="2021" name="Sci. Rep.">
        <title>Genome analysis of a halophilic bacterium Halomonas malpeensis YU-PRIM-29(T) reveals its exopolysaccharide and pigment producing capabilities.</title>
        <authorList>
            <person name="Athmika"/>
            <person name="Ghate S.D."/>
            <person name="Arun A.B."/>
            <person name="Rao S.S."/>
            <person name="Kumar S.T.A."/>
            <person name="Kandiyil M.K."/>
            <person name="Saptami K."/>
            <person name="Rekha P.D."/>
        </authorList>
    </citation>
    <scope>NUCLEOTIDE SEQUENCE [LARGE SCALE GENOMIC DNA]</scope>
    <source>
        <strain evidence="13">prim 29</strain>
    </source>
</reference>
<evidence type="ECO:0000256" key="1">
    <source>
        <dbReference type="ARBA" id="ARBA00000983"/>
    </source>
</evidence>
<proteinExistence type="inferred from homology"/>
<comment type="caution">
    <text evidence="12">The sequence shown here is derived from an EMBL/GenBank/DDBJ whole genome shotgun (WGS) entry which is preliminary data.</text>
</comment>
<comment type="catalytic activity">
    <reaction evidence="1">
        <text>Hydrolytically removes 5'-nucleotides successively from the 3'-hydroxy termini of 3'-hydroxy-terminated oligonucleotides.</text>
        <dbReference type="EC" id="3.1.4.1"/>
    </reaction>
</comment>
<dbReference type="InterPro" id="IPR049125">
    <property type="entry name" value="FAN1-like_WH"/>
</dbReference>
<dbReference type="PANTHER" id="PTHR15749">
    <property type="entry name" value="FANCONI-ASSOCIATED NUCLEASE 1"/>
    <property type="match status" value="1"/>
</dbReference>
<comment type="similarity">
    <text evidence="4">Belongs to the FAN1 family.</text>
</comment>
<dbReference type="SMART" id="SM00990">
    <property type="entry name" value="VRR_NUC"/>
    <property type="match status" value="1"/>
</dbReference>
<dbReference type="Pfam" id="PF08774">
    <property type="entry name" value="VRR_NUC"/>
    <property type="match status" value="1"/>
</dbReference>
<organism evidence="12 13">
    <name type="scientific">Vreelandella malpeensis</name>
    <dbReference type="NCBI Taxonomy" id="1172368"/>
    <lineage>
        <taxon>Bacteria</taxon>
        <taxon>Pseudomonadati</taxon>
        <taxon>Pseudomonadota</taxon>
        <taxon>Gammaproteobacteria</taxon>
        <taxon>Oceanospirillales</taxon>
        <taxon>Halomonadaceae</taxon>
        <taxon>Vreelandella</taxon>
    </lineage>
</organism>